<feature type="transmembrane region" description="Helical" evidence="1">
    <location>
        <begin position="32"/>
        <end position="51"/>
    </location>
</feature>
<accession>A0A444U8S6</accession>
<keyword evidence="1" id="KW-1133">Transmembrane helix</keyword>
<evidence type="ECO:0000256" key="1">
    <source>
        <dbReference type="SAM" id="Phobius"/>
    </source>
</evidence>
<proteinExistence type="predicted"/>
<keyword evidence="1" id="KW-0812">Transmembrane</keyword>
<protein>
    <submittedName>
        <fullName evidence="2">Uncharacterized protein</fullName>
    </submittedName>
</protein>
<dbReference type="AlphaFoldDB" id="A0A444U8S6"/>
<dbReference type="Proteomes" id="UP000289886">
    <property type="component" value="Unassembled WGS sequence"/>
</dbReference>
<sequence length="146" mass="16832">MDEELDPEAEEYKVVFEDYKPPSRDAIYLPNYITYLVIAAAIVITVLYAIIGHLIKDLIHDLTDTLFGPDPDHTKTPIRRNSDRFGEEWTLKSNDGDGADDDARLYFERNKEIPIIRVIYEDMEPRHSRSGPRVMFGKPVDNSSVF</sequence>
<comment type="caution">
    <text evidence="2">The sequence shown here is derived from an EMBL/GenBank/DDBJ whole genome shotgun (WGS) entry which is preliminary data.</text>
</comment>
<reference evidence="2 3" key="1">
    <citation type="submission" date="2019-01" db="EMBL/GenBank/DDBJ databases">
        <title>Draft Genome and Complete Hox-Cluster Characterization of the Sterlet Sturgeon (Acipenser ruthenus).</title>
        <authorList>
            <person name="Wei Q."/>
        </authorList>
    </citation>
    <scope>NUCLEOTIDE SEQUENCE [LARGE SCALE GENOMIC DNA]</scope>
    <source>
        <strain evidence="2">WHYD16114868_AA</strain>
        <tissue evidence="2">Blood</tissue>
    </source>
</reference>
<keyword evidence="3" id="KW-1185">Reference proteome</keyword>
<organism evidence="2 3">
    <name type="scientific">Acipenser ruthenus</name>
    <name type="common">Sterlet sturgeon</name>
    <dbReference type="NCBI Taxonomy" id="7906"/>
    <lineage>
        <taxon>Eukaryota</taxon>
        <taxon>Metazoa</taxon>
        <taxon>Chordata</taxon>
        <taxon>Craniata</taxon>
        <taxon>Vertebrata</taxon>
        <taxon>Euteleostomi</taxon>
        <taxon>Actinopterygii</taxon>
        <taxon>Chondrostei</taxon>
        <taxon>Acipenseriformes</taxon>
        <taxon>Acipenseridae</taxon>
        <taxon>Acipenser</taxon>
    </lineage>
</organism>
<evidence type="ECO:0000313" key="3">
    <source>
        <dbReference type="Proteomes" id="UP000289886"/>
    </source>
</evidence>
<keyword evidence="1" id="KW-0472">Membrane</keyword>
<evidence type="ECO:0000313" key="2">
    <source>
        <dbReference type="EMBL" id="RXM31550.1"/>
    </source>
</evidence>
<name>A0A444U8S6_ACIRT</name>
<gene>
    <name evidence="2" type="ORF">EOD39_16834</name>
</gene>
<dbReference type="EMBL" id="SCEB01215063">
    <property type="protein sequence ID" value="RXM31550.1"/>
    <property type="molecule type" value="Genomic_DNA"/>
</dbReference>